<keyword evidence="1 12" id="KW-0639">Primosome</keyword>
<evidence type="ECO:0000256" key="10">
    <source>
        <dbReference type="ARBA" id="ARBA00023235"/>
    </source>
</evidence>
<dbReference type="GO" id="GO:0008270">
    <property type="term" value="F:zinc ion binding"/>
    <property type="evidence" value="ECO:0007669"/>
    <property type="project" value="UniProtKB-UniRule"/>
</dbReference>
<dbReference type="FunFam" id="3.40.50.300:FF:000489">
    <property type="entry name" value="Primosome assembly protein PriA"/>
    <property type="match status" value="1"/>
</dbReference>
<evidence type="ECO:0000313" key="16">
    <source>
        <dbReference type="Proteomes" id="UP000662783"/>
    </source>
</evidence>
<sequence length="808" mass="93238">MFTYRSPADFNDYLQVGCRVIVQFGSRKIMTGIIGAIHTTPPQKYEAKSLLDILDQEPIIHPPQIKLFQWIADYYMCTLGEVMNVAIPSGLKLSSESRVQLYPDFDLYDSDFDFSDNELLLIEILEKNESLTYSEIGKALQIKNSFSIIKSLVQKDAVIIYEEIKEKYKPKKQRRIRLKSEYEDKKVLESLFKQLESQPKQEELLLAYLQHMPIYKQPELNSKGIEKSLLQTAELSASSLKTLIRNNILEEFEITISRFEDDNSPLTEIKLTENQQHAKNEILDSFKTKDTALLHGITGSGKTEIYISLIKDALESESQVLYLLPEIALTTQIVIRLKKVFGNKVGIYHSKFSDNERVEVWNGVLSGRYQLVLGVRSSIFLPFDNLGMIIVDEEHESSYKQYDPAPRYNARDVALFMAKQHHAKVLLGSATPSLESYFQAKEKKYGLIELNRRYGEAQLPSFEIADMLREGKKKTLKGEFSSLLINHLNEILEKKEQAIIFQNRRGYSPYISCEQCANIPKCTNCAVSLTYHQYKKQLICHYCGYHEPMPNECEACGSKSLKTIGVGTEKLEEDLELLIPEAKIQRMDLDTTRNKNSYERIITDFENQEIDILVGTQMVTKGLDFDHVSLVGVFDIDRMLHFPDFRAYERTFQLTTQVSGRAGRREKKGKVVIQARNVELPILKDIISNNYLKFYDEEIREREMHRYPPFTRLIGIRIKNKDKNLSHRAANRLSNLLKEQLGSQRVLGPQEPVINKIRNEYLVELLIKLERGSIDLNKVKQIIQNCSNEILNEKDLKSSKIVFDVDPY</sequence>
<feature type="binding site" evidence="12">
    <location>
        <position position="513"/>
    </location>
    <ligand>
        <name>Zn(2+)</name>
        <dbReference type="ChEBI" id="CHEBI:29105"/>
        <label>1</label>
    </ligand>
</feature>
<dbReference type="Pfam" id="PF17764">
    <property type="entry name" value="PriA_3primeBD"/>
    <property type="match status" value="1"/>
</dbReference>
<dbReference type="SMART" id="SM00490">
    <property type="entry name" value="HELICc"/>
    <property type="match status" value="1"/>
</dbReference>
<evidence type="ECO:0000256" key="7">
    <source>
        <dbReference type="ARBA" id="ARBA00022833"/>
    </source>
</evidence>
<dbReference type="GO" id="GO:0016787">
    <property type="term" value="F:hydrolase activity"/>
    <property type="evidence" value="ECO:0007669"/>
    <property type="project" value="UniProtKB-KW"/>
</dbReference>
<dbReference type="InterPro" id="IPR041222">
    <property type="entry name" value="PriA_3primeBD"/>
</dbReference>
<proteinExistence type="inferred from homology"/>
<comment type="catalytic activity">
    <reaction evidence="11 12">
        <text>ATP + H2O = ADP + phosphate + H(+)</text>
        <dbReference type="Rhea" id="RHEA:13065"/>
        <dbReference type="ChEBI" id="CHEBI:15377"/>
        <dbReference type="ChEBI" id="CHEBI:15378"/>
        <dbReference type="ChEBI" id="CHEBI:30616"/>
        <dbReference type="ChEBI" id="CHEBI:43474"/>
        <dbReference type="ChEBI" id="CHEBI:456216"/>
        <dbReference type="EC" id="5.6.2.4"/>
    </reaction>
</comment>
<keyword evidence="16" id="KW-1185">Reference proteome</keyword>
<feature type="domain" description="Helicase ATP-binding" evidence="13">
    <location>
        <begin position="283"/>
        <end position="450"/>
    </location>
</feature>
<evidence type="ECO:0000256" key="12">
    <source>
        <dbReference type="HAMAP-Rule" id="MF_00983"/>
    </source>
</evidence>
<keyword evidence="5 12" id="KW-0378">Hydrolase</keyword>
<dbReference type="GO" id="GO:1990077">
    <property type="term" value="C:primosome complex"/>
    <property type="evidence" value="ECO:0007669"/>
    <property type="project" value="UniProtKB-UniRule"/>
</dbReference>
<dbReference type="Gene3D" id="3.40.50.300">
    <property type="entry name" value="P-loop containing nucleotide triphosphate hydrolases"/>
    <property type="match status" value="2"/>
</dbReference>
<dbReference type="GO" id="GO:0003677">
    <property type="term" value="F:DNA binding"/>
    <property type="evidence" value="ECO:0007669"/>
    <property type="project" value="UniProtKB-UniRule"/>
</dbReference>
<protein>
    <recommendedName>
        <fullName evidence="12">Replication restart protein PriA</fullName>
    </recommendedName>
    <alternativeName>
        <fullName evidence="12">ATP-dependent DNA helicase PriA</fullName>
        <ecNumber evidence="12">5.6.2.4</ecNumber>
    </alternativeName>
    <alternativeName>
        <fullName evidence="12">DNA 3'-5' helicase PriA</fullName>
    </alternativeName>
</protein>
<dbReference type="GO" id="GO:0006302">
    <property type="term" value="P:double-strand break repair"/>
    <property type="evidence" value="ECO:0007669"/>
    <property type="project" value="InterPro"/>
</dbReference>
<dbReference type="InterPro" id="IPR027417">
    <property type="entry name" value="P-loop_NTPase"/>
</dbReference>
<dbReference type="Pfam" id="PF18319">
    <property type="entry name" value="Zn_ribbon_PriA"/>
    <property type="match status" value="1"/>
</dbReference>
<dbReference type="Gene3D" id="3.40.1440.60">
    <property type="entry name" value="PriA, 3(prime) DNA-binding domain"/>
    <property type="match status" value="1"/>
</dbReference>
<keyword evidence="10 12" id="KW-0413">Isomerase</keyword>
<dbReference type="GO" id="GO:0043138">
    <property type="term" value="F:3'-5' DNA helicase activity"/>
    <property type="evidence" value="ECO:0007669"/>
    <property type="project" value="UniProtKB-EC"/>
</dbReference>
<keyword evidence="2 12" id="KW-0235">DNA replication</keyword>
<keyword evidence="4 12" id="KW-0547">Nucleotide-binding</keyword>
<feature type="binding site" evidence="12">
    <location>
        <position position="516"/>
    </location>
    <ligand>
        <name>Zn(2+)</name>
        <dbReference type="ChEBI" id="CHEBI:29105"/>
        <label>1</label>
    </ligand>
</feature>
<feature type="binding site" evidence="12">
    <location>
        <position position="553"/>
    </location>
    <ligand>
        <name>Zn(2+)</name>
        <dbReference type="ChEBI" id="CHEBI:29105"/>
        <label>1</label>
    </ligand>
</feature>
<dbReference type="CDD" id="cd17929">
    <property type="entry name" value="DEXHc_priA"/>
    <property type="match status" value="1"/>
</dbReference>
<dbReference type="CDD" id="cd18804">
    <property type="entry name" value="SF2_C_priA"/>
    <property type="match status" value="1"/>
</dbReference>
<comment type="function">
    <text evidence="12">Initiates the restart of stalled replication forks, which reloads the replicative helicase on sites other than the origin of replication. Recognizes and binds to abandoned replication forks and remodels them to uncover a helicase loading site. Promotes assembly of the primosome at these replication forks.</text>
</comment>
<evidence type="ECO:0000259" key="13">
    <source>
        <dbReference type="PROSITE" id="PS51192"/>
    </source>
</evidence>
<feature type="binding site" evidence="12">
    <location>
        <position position="525"/>
    </location>
    <ligand>
        <name>Zn(2+)</name>
        <dbReference type="ChEBI" id="CHEBI:29105"/>
        <label>2</label>
    </ligand>
</feature>
<evidence type="ECO:0000259" key="14">
    <source>
        <dbReference type="PROSITE" id="PS51194"/>
    </source>
</evidence>
<dbReference type="Proteomes" id="UP000662783">
    <property type="component" value="Chromosome"/>
</dbReference>
<dbReference type="PROSITE" id="PS51192">
    <property type="entry name" value="HELICASE_ATP_BIND_1"/>
    <property type="match status" value="1"/>
</dbReference>
<dbReference type="InterPro" id="IPR005259">
    <property type="entry name" value="PriA"/>
</dbReference>
<evidence type="ECO:0000256" key="8">
    <source>
        <dbReference type="ARBA" id="ARBA00022840"/>
    </source>
</evidence>
<dbReference type="SMART" id="SM00487">
    <property type="entry name" value="DEXDc"/>
    <property type="match status" value="1"/>
</dbReference>
<evidence type="ECO:0000256" key="2">
    <source>
        <dbReference type="ARBA" id="ARBA00022705"/>
    </source>
</evidence>
<dbReference type="AlphaFoldDB" id="A0A974WLH7"/>
<dbReference type="GO" id="GO:0006269">
    <property type="term" value="P:DNA replication, synthesis of primer"/>
    <property type="evidence" value="ECO:0007669"/>
    <property type="project" value="UniProtKB-KW"/>
</dbReference>
<accession>A0A974WLH7</accession>
<gene>
    <name evidence="12 15" type="primary">priA</name>
    <name evidence="15" type="ORF">JR347_15785</name>
</gene>
<keyword evidence="8 12" id="KW-0067">ATP-binding</keyword>
<feature type="binding site" evidence="12">
    <location>
        <position position="540"/>
    </location>
    <ligand>
        <name>Zn(2+)</name>
        <dbReference type="ChEBI" id="CHEBI:29105"/>
        <label>2</label>
    </ligand>
</feature>
<feature type="binding site" evidence="12">
    <location>
        <position position="543"/>
    </location>
    <ligand>
        <name>Zn(2+)</name>
        <dbReference type="ChEBI" id="CHEBI:29105"/>
        <label>2</label>
    </ligand>
</feature>
<keyword evidence="7 12" id="KW-0862">Zinc</keyword>
<keyword evidence="9 12" id="KW-0238">DNA-binding</keyword>
<dbReference type="InterPro" id="IPR001650">
    <property type="entry name" value="Helicase_C-like"/>
</dbReference>
<dbReference type="RefSeq" id="WP_205723938.1">
    <property type="nucleotide sequence ID" value="NZ_CP070608.1"/>
</dbReference>
<dbReference type="PROSITE" id="PS51194">
    <property type="entry name" value="HELICASE_CTER"/>
    <property type="match status" value="1"/>
</dbReference>
<evidence type="ECO:0000313" key="15">
    <source>
        <dbReference type="EMBL" id="QSE99427.1"/>
    </source>
</evidence>
<dbReference type="EMBL" id="CP070608">
    <property type="protein sequence ID" value="QSE99427.1"/>
    <property type="molecule type" value="Genomic_DNA"/>
</dbReference>
<evidence type="ECO:0000256" key="11">
    <source>
        <dbReference type="ARBA" id="ARBA00048988"/>
    </source>
</evidence>
<evidence type="ECO:0000256" key="9">
    <source>
        <dbReference type="ARBA" id="ARBA00023125"/>
    </source>
</evidence>
<dbReference type="InterPro" id="IPR040498">
    <property type="entry name" value="PriA_CRR"/>
</dbReference>
<dbReference type="SUPFAM" id="SSF52540">
    <property type="entry name" value="P-loop containing nucleoside triphosphate hydrolases"/>
    <property type="match status" value="2"/>
</dbReference>
<comment type="similarity">
    <text evidence="12">Belongs to the helicase family. PriA subfamily.</text>
</comment>
<dbReference type="KEGG" id="fuv:JR347_15785"/>
<dbReference type="PANTHER" id="PTHR30580:SF0">
    <property type="entry name" value="PRIMOSOMAL PROTEIN N"/>
    <property type="match status" value="1"/>
</dbReference>
<keyword evidence="3 12" id="KW-0479">Metal-binding</keyword>
<dbReference type="PANTHER" id="PTHR30580">
    <property type="entry name" value="PRIMOSOMAL PROTEIN N"/>
    <property type="match status" value="1"/>
</dbReference>
<evidence type="ECO:0000256" key="6">
    <source>
        <dbReference type="ARBA" id="ARBA00022806"/>
    </source>
</evidence>
<comment type="subunit">
    <text evidence="12">Component of the replication restart primosome.</text>
</comment>
<dbReference type="GO" id="GO:0006270">
    <property type="term" value="P:DNA replication initiation"/>
    <property type="evidence" value="ECO:0007669"/>
    <property type="project" value="TreeGrafter"/>
</dbReference>
<keyword evidence="6 12" id="KW-0347">Helicase</keyword>
<feature type="binding site" evidence="12">
    <location>
        <position position="522"/>
    </location>
    <ligand>
        <name>Zn(2+)</name>
        <dbReference type="ChEBI" id="CHEBI:29105"/>
        <label>2</label>
    </ligand>
</feature>
<dbReference type="HAMAP" id="MF_00983">
    <property type="entry name" value="PriA"/>
    <property type="match status" value="1"/>
</dbReference>
<comment type="cofactor">
    <cofactor evidence="12">
        <name>Zn(2+)</name>
        <dbReference type="ChEBI" id="CHEBI:29105"/>
    </cofactor>
    <text evidence="12">Binds 2 zinc ions per subunit.</text>
</comment>
<dbReference type="NCBIfam" id="TIGR00595">
    <property type="entry name" value="priA"/>
    <property type="match status" value="1"/>
</dbReference>
<organism evidence="15 16">
    <name type="scientific">Fulvivirga lutea</name>
    <dbReference type="NCBI Taxonomy" id="2810512"/>
    <lineage>
        <taxon>Bacteria</taxon>
        <taxon>Pseudomonadati</taxon>
        <taxon>Bacteroidota</taxon>
        <taxon>Cytophagia</taxon>
        <taxon>Cytophagales</taxon>
        <taxon>Fulvivirgaceae</taxon>
        <taxon>Fulvivirga</taxon>
    </lineage>
</organism>
<name>A0A974WLH7_9BACT</name>
<dbReference type="GO" id="GO:0005524">
    <property type="term" value="F:ATP binding"/>
    <property type="evidence" value="ECO:0007669"/>
    <property type="project" value="UniProtKB-UniRule"/>
</dbReference>
<evidence type="ECO:0000256" key="3">
    <source>
        <dbReference type="ARBA" id="ARBA00022723"/>
    </source>
</evidence>
<dbReference type="InterPro" id="IPR042115">
    <property type="entry name" value="PriA_3primeBD_sf"/>
</dbReference>
<evidence type="ECO:0000256" key="5">
    <source>
        <dbReference type="ARBA" id="ARBA00022801"/>
    </source>
</evidence>
<comment type="catalytic activity">
    <reaction evidence="12">
        <text>Couples ATP hydrolysis with the unwinding of duplex DNA by translocating in the 3'-5' direction.</text>
        <dbReference type="EC" id="5.6.2.4"/>
    </reaction>
</comment>
<dbReference type="Pfam" id="PF00271">
    <property type="entry name" value="Helicase_C"/>
    <property type="match status" value="1"/>
</dbReference>
<dbReference type="Pfam" id="PF00270">
    <property type="entry name" value="DEAD"/>
    <property type="match status" value="1"/>
</dbReference>
<feature type="domain" description="Helicase C-terminal" evidence="14">
    <location>
        <begin position="548"/>
        <end position="710"/>
    </location>
</feature>
<dbReference type="GO" id="GO:0006310">
    <property type="term" value="P:DNA recombination"/>
    <property type="evidence" value="ECO:0007669"/>
    <property type="project" value="InterPro"/>
</dbReference>
<dbReference type="Pfam" id="PF18074">
    <property type="entry name" value="PriA_C"/>
    <property type="match status" value="1"/>
</dbReference>
<dbReference type="EC" id="5.6.2.4" evidence="12"/>
<evidence type="ECO:0000256" key="1">
    <source>
        <dbReference type="ARBA" id="ARBA00022515"/>
    </source>
</evidence>
<reference evidence="15" key="1">
    <citation type="submission" date="2021-02" db="EMBL/GenBank/DDBJ databases">
        <title>Fulvivirga sp. S481 isolated from sea water.</title>
        <authorList>
            <person name="Bae S.S."/>
            <person name="Baek K."/>
        </authorList>
    </citation>
    <scope>NUCLEOTIDE SEQUENCE</scope>
    <source>
        <strain evidence="15">S481</strain>
    </source>
</reference>
<dbReference type="InterPro" id="IPR041236">
    <property type="entry name" value="PriA_C"/>
</dbReference>
<evidence type="ECO:0000256" key="4">
    <source>
        <dbReference type="ARBA" id="ARBA00022741"/>
    </source>
</evidence>
<dbReference type="InterPro" id="IPR011545">
    <property type="entry name" value="DEAD/DEAH_box_helicase_dom"/>
</dbReference>
<feature type="binding site" evidence="12">
    <location>
        <position position="556"/>
    </location>
    <ligand>
        <name>Zn(2+)</name>
        <dbReference type="ChEBI" id="CHEBI:29105"/>
        <label>1</label>
    </ligand>
</feature>
<dbReference type="InterPro" id="IPR014001">
    <property type="entry name" value="Helicase_ATP-bd"/>
</dbReference>